<dbReference type="InterPro" id="IPR029068">
    <property type="entry name" value="Glyas_Bleomycin-R_OHBP_Dase"/>
</dbReference>
<gene>
    <name evidence="1" type="ORF">QJV33_09750</name>
</gene>
<dbReference type="EMBL" id="JASBAN010000001">
    <property type="protein sequence ID" value="MDI2113551.1"/>
    <property type="molecule type" value="Genomic_DNA"/>
</dbReference>
<dbReference type="SUPFAM" id="SSF54593">
    <property type="entry name" value="Glyoxalase/Bleomycin resistance protein/Dihydroxybiphenyl dioxygenase"/>
    <property type="match status" value="1"/>
</dbReference>
<dbReference type="CDD" id="cd07262">
    <property type="entry name" value="VOC_like"/>
    <property type="match status" value="1"/>
</dbReference>
<dbReference type="PANTHER" id="PTHR35006">
    <property type="entry name" value="GLYOXALASE FAMILY PROTEIN (AFU_ORTHOLOGUE AFUA_5G14830)"/>
    <property type="match status" value="1"/>
</dbReference>
<protein>
    <submittedName>
        <fullName evidence="1">VOC family protein</fullName>
    </submittedName>
</protein>
<comment type="caution">
    <text evidence="1">The sequence shown here is derived from an EMBL/GenBank/DDBJ whole genome shotgun (WGS) entry which is preliminary data.</text>
</comment>
<evidence type="ECO:0000313" key="1">
    <source>
        <dbReference type="EMBL" id="MDI2113551.1"/>
    </source>
</evidence>
<proteinExistence type="predicted"/>
<dbReference type="RefSeq" id="WP_281463146.1">
    <property type="nucleotide sequence ID" value="NZ_JASBAN010000001.1"/>
</dbReference>
<dbReference type="PANTHER" id="PTHR35006:SF1">
    <property type="entry name" value="BLL2941 PROTEIN"/>
    <property type="match status" value="1"/>
</dbReference>
<keyword evidence="2" id="KW-1185">Reference proteome</keyword>
<dbReference type="Proteomes" id="UP001431775">
    <property type="component" value="Unassembled WGS sequence"/>
</dbReference>
<organism evidence="1 2">
    <name type="scientific">Commensalibacter nepenthis</name>
    <dbReference type="NCBI Taxonomy" id="3043872"/>
    <lineage>
        <taxon>Bacteria</taxon>
        <taxon>Pseudomonadati</taxon>
        <taxon>Pseudomonadota</taxon>
        <taxon>Alphaproteobacteria</taxon>
        <taxon>Acetobacterales</taxon>
        <taxon>Acetobacteraceae</taxon>
    </lineage>
</organism>
<dbReference type="Gene3D" id="3.10.180.10">
    <property type="entry name" value="2,3-Dihydroxybiphenyl 1,2-Dioxygenase, domain 1"/>
    <property type="match status" value="1"/>
</dbReference>
<sequence length="129" mass="14359">MLFSHVVVGSDDLEKSKKFNDVLFKIIGAEGVIDPKGRFKYVKDNQFFLITKPADGHPATIGNGGTIGFDLHSVEQVNQWHHAGIENGGQSIENPPGIRHVGSRKLYLAYLRDLDGNKLCRFYAMDESN</sequence>
<name>A0ABT6Q9S8_9PROT</name>
<accession>A0ABT6Q9S8</accession>
<evidence type="ECO:0000313" key="2">
    <source>
        <dbReference type="Proteomes" id="UP001431775"/>
    </source>
</evidence>
<reference evidence="1" key="1">
    <citation type="submission" date="2023-05" db="EMBL/GenBank/DDBJ databases">
        <title>Whole genome sequence of Commensalibacter sp.</title>
        <authorList>
            <person name="Charoenyingcharoen P."/>
            <person name="Yukphan P."/>
        </authorList>
    </citation>
    <scope>NUCLEOTIDE SEQUENCE</scope>
    <source>
        <strain evidence="1">TBRC 10068</strain>
    </source>
</reference>